<evidence type="ECO:0000259" key="1">
    <source>
        <dbReference type="Pfam" id="PF09836"/>
    </source>
</evidence>
<dbReference type="InterPro" id="IPR018640">
    <property type="entry name" value="DUF2063"/>
</dbReference>
<gene>
    <name evidence="2" type="ORF">HGP28_18180</name>
</gene>
<protein>
    <submittedName>
        <fullName evidence="2">DUF2063 domain-containing protein</fullName>
    </submittedName>
</protein>
<dbReference type="Proteomes" id="UP000535589">
    <property type="component" value="Unassembled WGS sequence"/>
</dbReference>
<comment type="caution">
    <text evidence="2">The sequence shown here is derived from an EMBL/GenBank/DDBJ whole genome shotgun (WGS) entry which is preliminary data.</text>
</comment>
<sequence length="263" mass="29379">MRLAELQRQFALSLLGKSHSLIEHIESSIFSGDERLQIYRNNFNSSLIDVLAMTYPMILALIGEHCFHHLARVHIQRNPPTQGSVDCYGEHFDVTLTSFPELTKAVPYAPDVARFEWQIDKARQAHDYTQPSSSWRPLAQLSSVPVSDHDKVCFQLPLGAQFWVSEYAVATLREGILSGRVDNIDFNQAESGIAFVDTDPIAQKHVLVATALSSIEYQLADSLHQGLSIGAIAEPLLTSLESLIQQRIVLGFRLNSHSLSNKE</sequence>
<proteinExistence type="predicted"/>
<reference evidence="2 3" key="1">
    <citation type="submission" date="2020-04" db="EMBL/GenBank/DDBJ databases">
        <title>Vibrio sp. SM6, a novel species isolated from seawater.</title>
        <authorList>
            <person name="Wang X."/>
        </authorList>
    </citation>
    <scope>NUCLEOTIDE SEQUENCE [LARGE SCALE GENOMIC DNA]</scope>
    <source>
        <strain evidence="2 3">SM6</strain>
    </source>
</reference>
<feature type="domain" description="Putative DNA-binding" evidence="1">
    <location>
        <begin position="5"/>
        <end position="92"/>
    </location>
</feature>
<evidence type="ECO:0000313" key="2">
    <source>
        <dbReference type="EMBL" id="NLS14789.1"/>
    </source>
</evidence>
<dbReference type="AlphaFoldDB" id="A0A7X8TTX3"/>
<name>A0A7X8TTX3_9VIBR</name>
<dbReference type="Pfam" id="PF09836">
    <property type="entry name" value="DUF2063"/>
    <property type="match status" value="1"/>
</dbReference>
<keyword evidence="3" id="KW-1185">Reference proteome</keyword>
<dbReference type="EMBL" id="JABAIK010000029">
    <property type="protein sequence ID" value="NLS14789.1"/>
    <property type="molecule type" value="Genomic_DNA"/>
</dbReference>
<organism evidence="2 3">
    <name type="scientific">Vibrio agarilyticus</name>
    <dbReference type="NCBI Taxonomy" id="2726741"/>
    <lineage>
        <taxon>Bacteria</taxon>
        <taxon>Pseudomonadati</taxon>
        <taxon>Pseudomonadota</taxon>
        <taxon>Gammaproteobacteria</taxon>
        <taxon>Vibrionales</taxon>
        <taxon>Vibrionaceae</taxon>
        <taxon>Vibrio</taxon>
    </lineage>
</organism>
<dbReference type="RefSeq" id="WP_168837865.1">
    <property type="nucleotide sequence ID" value="NZ_JABAIK010000029.1"/>
</dbReference>
<evidence type="ECO:0000313" key="3">
    <source>
        <dbReference type="Proteomes" id="UP000535589"/>
    </source>
</evidence>
<accession>A0A7X8TTX3</accession>
<dbReference type="Gene3D" id="1.10.150.690">
    <property type="entry name" value="DUF2063"/>
    <property type="match status" value="1"/>
</dbReference>
<dbReference type="InterPro" id="IPR044922">
    <property type="entry name" value="DUF2063_N_sf"/>
</dbReference>